<protein>
    <recommendedName>
        <fullName evidence="4">Lysosomal cobalamin transporter</fullName>
    </recommendedName>
</protein>
<accession>A0A899FJB5</accession>
<name>A0A899FJB5_9ASCO</name>
<feature type="transmembrane region" description="Helical" evidence="1">
    <location>
        <begin position="222"/>
        <end position="250"/>
    </location>
</feature>
<dbReference type="AlphaFoldDB" id="A0A899FJB5"/>
<evidence type="ECO:0000313" key="3">
    <source>
        <dbReference type="Proteomes" id="UP000663699"/>
    </source>
</evidence>
<feature type="transmembrane region" description="Helical" evidence="1">
    <location>
        <begin position="41"/>
        <end position="61"/>
    </location>
</feature>
<dbReference type="InterPro" id="IPR050854">
    <property type="entry name" value="LMBD1_LysCbl_Transport"/>
</dbReference>
<dbReference type="PANTHER" id="PTHR16130:SF2">
    <property type="entry name" value="LYSOSOMAL COBALAMIN TRANSPORT ESCORT PROTEIN LMBD1"/>
    <property type="match status" value="1"/>
</dbReference>
<feature type="transmembrane region" description="Helical" evidence="1">
    <location>
        <begin position="287"/>
        <end position="310"/>
    </location>
</feature>
<dbReference type="Proteomes" id="UP000663699">
    <property type="component" value="Chromosome 1"/>
</dbReference>
<gene>
    <name evidence="2" type="ORF">MERGE_000295</name>
</gene>
<keyword evidence="1" id="KW-1133">Transmembrane helix</keyword>
<dbReference type="EMBL" id="CP054532">
    <property type="protein sequence ID" value="QSL64140.1"/>
    <property type="molecule type" value="Genomic_DNA"/>
</dbReference>
<proteinExistence type="predicted"/>
<dbReference type="GO" id="GO:0005774">
    <property type="term" value="C:vacuolar membrane"/>
    <property type="evidence" value="ECO:0007669"/>
    <property type="project" value="TreeGrafter"/>
</dbReference>
<dbReference type="GO" id="GO:0072665">
    <property type="term" value="P:protein localization to vacuole"/>
    <property type="evidence" value="ECO:0007669"/>
    <property type="project" value="TreeGrafter"/>
</dbReference>
<evidence type="ECO:0008006" key="4">
    <source>
        <dbReference type="Google" id="ProtNLM"/>
    </source>
</evidence>
<evidence type="ECO:0000313" key="2">
    <source>
        <dbReference type="EMBL" id="QSL64140.1"/>
    </source>
</evidence>
<keyword evidence="3" id="KW-1185">Reference proteome</keyword>
<feature type="transmembrane region" description="Helical" evidence="1">
    <location>
        <begin position="12"/>
        <end position="29"/>
    </location>
</feature>
<feature type="transmembrane region" description="Helical" evidence="1">
    <location>
        <begin position="331"/>
        <end position="354"/>
    </location>
</feature>
<feature type="transmembrane region" description="Helical" evidence="1">
    <location>
        <begin position="113"/>
        <end position="139"/>
    </location>
</feature>
<keyword evidence="1" id="KW-0812">Transmembrane</keyword>
<dbReference type="PANTHER" id="PTHR16130">
    <property type="entry name" value="LYSOSOMAL COBALAMIN TRANSPORTER-RELATED"/>
    <property type="match status" value="1"/>
</dbReference>
<feature type="transmembrane region" description="Helical" evidence="1">
    <location>
        <begin position="417"/>
        <end position="438"/>
    </location>
</feature>
<sequence length="461" mass="54736">MEEKDHSSAWVLYVSIILAFFWGLFRWIYQCQNKDKKSMIMIGIIAIIVLHMMGTLALYPIDIGMAWLRERNIEKEALFFSRTFMNITEEKNSDPYLKHFQQTFKYEYIKTSIFFIVDVVLLFGIILFCLYTALGFSLFPLRVIKINSINVPASITDIKHALILNREKQRAIEVRYAGFHAQMNVKDHRALESLQREERTLVRCIRLAEEGKRKWVQPISAILHLFQLLVGIFFLVISIGITLLMSMTIISKLENTYIRALYNYISKKWSFYCINTLSQYLFKTFPINLIIITLFILYFFVTTIIAIFNTKMTKKFRLFKCNIYKKRKNGTLPHTFLISLAILMLTIIIPKYYIHQIDQSHYNYTIFNYQETYRNPLKFISLPFKTQDYPSDRLYTSTVLNTIINDIMSNYQFFKTWYSYSYLLFLAVFFLSFIILSFSGKTENIQNNAEIEAERETFFFI</sequence>
<organism evidence="2 3">
    <name type="scientific">Pneumocystis wakefieldiae</name>
    <dbReference type="NCBI Taxonomy" id="38082"/>
    <lineage>
        <taxon>Eukaryota</taxon>
        <taxon>Fungi</taxon>
        <taxon>Dikarya</taxon>
        <taxon>Ascomycota</taxon>
        <taxon>Taphrinomycotina</taxon>
        <taxon>Pneumocystomycetes</taxon>
        <taxon>Pneumocystaceae</taxon>
        <taxon>Pneumocystis</taxon>
    </lineage>
</organism>
<dbReference type="OrthoDB" id="73273at2759"/>
<reference evidence="2" key="1">
    <citation type="submission" date="2020-06" db="EMBL/GenBank/DDBJ databases">
        <title>Genomes of multiple members of Pneumocystis genus reveal paths to human pathogen Pneumocystis jirovecii.</title>
        <authorList>
            <person name="Cisse O.H."/>
            <person name="Ma L."/>
            <person name="Dekker J."/>
            <person name="Khil P."/>
            <person name="Jo J."/>
            <person name="Brenchley J."/>
            <person name="Blair R."/>
            <person name="Pahar B."/>
            <person name="Chabe M."/>
            <person name="Van Rompay K.A."/>
            <person name="Keesler R."/>
            <person name="Sukura A."/>
            <person name="Hirsch V."/>
            <person name="Kutty G."/>
            <person name="Liu Y."/>
            <person name="Peng L."/>
            <person name="Chen J."/>
            <person name="Song J."/>
            <person name="Weissenbacher-Lang C."/>
            <person name="Xu J."/>
            <person name="Upham N.S."/>
            <person name="Stajich J.E."/>
            <person name="Cuomo C.A."/>
            <person name="Cushion M.T."/>
            <person name="Kovacs J.A."/>
        </authorList>
    </citation>
    <scope>NUCLEOTIDE SEQUENCE</scope>
    <source>
        <strain evidence="2">2A</strain>
    </source>
</reference>
<evidence type="ECO:0000256" key="1">
    <source>
        <dbReference type="SAM" id="Phobius"/>
    </source>
</evidence>
<keyword evidence="1" id="KW-0472">Membrane</keyword>